<evidence type="ECO:0000313" key="2">
    <source>
        <dbReference type="EMBL" id="SNS48748.1"/>
    </source>
</evidence>
<feature type="region of interest" description="Disordered" evidence="1">
    <location>
        <begin position="50"/>
        <end position="97"/>
    </location>
</feature>
<dbReference type="Proteomes" id="UP000198280">
    <property type="component" value="Unassembled WGS sequence"/>
</dbReference>
<organism evidence="2 3">
    <name type="scientific">Actinacidiphila glaucinigra</name>
    <dbReference type="NCBI Taxonomy" id="235986"/>
    <lineage>
        <taxon>Bacteria</taxon>
        <taxon>Bacillati</taxon>
        <taxon>Actinomycetota</taxon>
        <taxon>Actinomycetes</taxon>
        <taxon>Kitasatosporales</taxon>
        <taxon>Streptomycetaceae</taxon>
        <taxon>Actinacidiphila</taxon>
    </lineage>
</organism>
<evidence type="ECO:0000313" key="3">
    <source>
        <dbReference type="Proteomes" id="UP000198280"/>
    </source>
</evidence>
<dbReference type="RefSeq" id="WP_018561431.1">
    <property type="nucleotide sequence ID" value="NZ_CP108152.1"/>
</dbReference>
<protein>
    <submittedName>
        <fullName evidence="2">Uncharacterized protein</fullName>
    </submittedName>
</protein>
<sequence>MSLQDELASVQRRLDELGRAVSKLEQHVGDSLDMRRVRADTKHLSDDLALLRDSVGTTPAGQKPRQEMVTIPDTPYDPSLWSGAEDEGLGAPDRRAP</sequence>
<name>A0A239EWS2_9ACTN</name>
<dbReference type="EMBL" id="FZOF01000006">
    <property type="protein sequence ID" value="SNS48748.1"/>
    <property type="molecule type" value="Genomic_DNA"/>
</dbReference>
<reference evidence="2 3" key="1">
    <citation type="submission" date="2017-06" db="EMBL/GenBank/DDBJ databases">
        <authorList>
            <person name="Kim H.J."/>
            <person name="Triplett B.A."/>
        </authorList>
    </citation>
    <scope>NUCLEOTIDE SEQUENCE [LARGE SCALE GENOMIC DNA]</scope>
    <source>
        <strain evidence="2 3">CGMCC 4.1858</strain>
    </source>
</reference>
<dbReference type="AlphaFoldDB" id="A0A239EWS2"/>
<proteinExistence type="predicted"/>
<gene>
    <name evidence="2" type="ORF">SAMN05216252_106179</name>
</gene>
<accession>A0A239EWS2</accession>
<dbReference type="OrthoDB" id="5194954at2"/>
<evidence type="ECO:0000256" key="1">
    <source>
        <dbReference type="SAM" id="MobiDB-lite"/>
    </source>
</evidence>
<keyword evidence="3" id="KW-1185">Reference proteome</keyword>
<dbReference type="GeneID" id="95786399"/>